<keyword evidence="2" id="KW-1185">Reference proteome</keyword>
<dbReference type="RefSeq" id="WP_180702840.1">
    <property type="nucleotide sequence ID" value="NZ_JAVSGX010000068.1"/>
</dbReference>
<name>A0A1V1HYP4_9FIRM</name>
<sequence length="634" mass="74709">MKYLFKENNNKIKSNKVLDSYKKLLNETNNRSRGIMILVPNATVKLKYERALNIDISEELNINTYIGFIKKEIIKFWPLITEQCNKIINKSISPRFIPSSLSEYIIINKVNDQRNTNGYFQDITGTNRSISNSIINNINKAALALIDFQDIGEKIYLSKKNKDSIMRFSYSQMDEIIDYYISKLLENSMIDNAITIYLYTNYLINDERYIKYLNQEIKYLIVDSLECCSNAEVDFINLLSNYTLDTYIYFNKTNDYSVFYNIDMEYIYENIINKIEDNSNSINSIKEIDNINLSDIYLLPAEVKLNESSQLYSEMIDEVTSKVIELVNNGISLKDIAIISPINNTILDYQIKNILNRNKINVFNTKKNNKIIDYPYSNALVVATCIFYGYEDYIKEDEYISFIEILFNVNRIQAYKIYRNKEEDNGYKNLEQYIISKRSEKLKISEFLIKFYIDKMLNLKEGIKNVDVCKNIIYESEAFIENIKLLGINNNKEEERVFIEVLKTTINDYYRISDIADLKESNSIILTTPYSYISYDINRPIQIWVDIGSNAWSMKIEKDISNLIVLRKSFKEKQIYTNEMEEYYKKYYLYNLIYNLLINAKEVYAYKSEYTVNGYIQESILYSILLKLVSKGDV</sequence>
<accession>A0A1V1HYP4</accession>
<dbReference type="KEGG" id="ril:CRIB_335"/>
<dbReference type="GeneID" id="82204520"/>
<proteinExistence type="predicted"/>
<dbReference type="AlphaFoldDB" id="A0A1V1HYP4"/>
<dbReference type="EMBL" id="LN555523">
    <property type="protein sequence ID" value="CED93092.1"/>
    <property type="molecule type" value="Genomic_DNA"/>
</dbReference>
<organism evidence="1 2">
    <name type="scientific">Romboutsia ilealis</name>
    <dbReference type="NCBI Taxonomy" id="1115758"/>
    <lineage>
        <taxon>Bacteria</taxon>
        <taxon>Bacillati</taxon>
        <taxon>Bacillota</taxon>
        <taxon>Clostridia</taxon>
        <taxon>Peptostreptococcales</taxon>
        <taxon>Peptostreptococcaceae</taxon>
        <taxon>Romboutsia</taxon>
    </lineage>
</organism>
<evidence type="ECO:0000313" key="1">
    <source>
        <dbReference type="EMBL" id="CED93092.1"/>
    </source>
</evidence>
<dbReference type="Proteomes" id="UP000245622">
    <property type="component" value="Chromosome 1"/>
</dbReference>
<gene>
    <name evidence="1" type="ORF">CRIB_335</name>
</gene>
<reference evidence="1 2" key="1">
    <citation type="submission" date="2014-04" db="EMBL/GenBank/DDBJ databases">
        <authorList>
            <person name="Hornung B.V."/>
        </authorList>
    </citation>
    <scope>NUCLEOTIDE SEQUENCE [LARGE SCALE GENOMIC DNA]</scope>
    <source>
        <strain evidence="1 2">CRIB</strain>
    </source>
</reference>
<protein>
    <submittedName>
        <fullName evidence="1">Uncharacterized protein</fullName>
    </submittedName>
</protein>
<evidence type="ECO:0000313" key="2">
    <source>
        <dbReference type="Proteomes" id="UP000245622"/>
    </source>
</evidence>